<evidence type="ECO:0000256" key="4">
    <source>
        <dbReference type="ARBA" id="ARBA00044511"/>
    </source>
</evidence>
<dbReference type="EMBL" id="MU157837">
    <property type="protein sequence ID" value="KAF9530974.1"/>
    <property type="molecule type" value="Genomic_DNA"/>
</dbReference>
<evidence type="ECO:0000256" key="2">
    <source>
        <dbReference type="ARBA" id="ARBA00022737"/>
    </source>
</evidence>
<comment type="subunit">
    <text evidence="4">Binds to mitochondrial small subunit 15S rRNA.</text>
</comment>
<comment type="function">
    <text evidence="3">Regulates mitochondrial small subunit maturation by controlling 15S rRNA 5'-end processing. Localizes to the 5' precursor of the 15S rRNA in a position that is subsequently occupied by mS47 in the mature yeast mtSSU. Uses structure and sequence-specific RNA recognition, binding to a single-stranded region of the precursor and specifically recognizing bases -6 to -1. The exchange of Ccm1 for mS47 is coupled to the irreversible removal of precursor rRNA that is accompanied by conformational changes of the mitoribosomal proteins uS5m and mS26. These conformational changes signal completion of 5'-end rRNA processing through protection of the mature 5'-end of the 15S rRNA and stabilization of mS47. The removal of the 5' precursor together with the dissociation of Ccm1 may be catalyzed by the 5'-3' exoribonuclease Pet127. Involved in the specific removal of group I introns in mitochondrial encoded transcripts.</text>
</comment>
<evidence type="ECO:0000259" key="7">
    <source>
        <dbReference type="Pfam" id="PF17177"/>
    </source>
</evidence>
<feature type="compositionally biased region" description="Polar residues" evidence="6">
    <location>
        <begin position="74"/>
        <end position="86"/>
    </location>
</feature>
<proteinExistence type="inferred from homology"/>
<name>A0A9P6JSP2_9AGAR</name>
<dbReference type="Proteomes" id="UP000807306">
    <property type="component" value="Unassembled WGS sequence"/>
</dbReference>
<feature type="repeat" description="PPR" evidence="5">
    <location>
        <begin position="476"/>
        <end position="506"/>
    </location>
</feature>
<dbReference type="PANTHER" id="PTHR47447">
    <property type="entry name" value="OS03G0856100 PROTEIN"/>
    <property type="match status" value="1"/>
</dbReference>
<keyword evidence="9" id="KW-1185">Reference proteome</keyword>
<evidence type="ECO:0000313" key="9">
    <source>
        <dbReference type="Proteomes" id="UP000807306"/>
    </source>
</evidence>
<accession>A0A9P6JSP2</accession>
<keyword evidence="2" id="KW-0677">Repeat</keyword>
<dbReference type="NCBIfam" id="TIGR00756">
    <property type="entry name" value="PPR"/>
    <property type="match status" value="3"/>
</dbReference>
<evidence type="ECO:0000256" key="5">
    <source>
        <dbReference type="PROSITE-ProRule" id="PRU00708"/>
    </source>
</evidence>
<dbReference type="PROSITE" id="PS51375">
    <property type="entry name" value="PPR"/>
    <property type="match status" value="6"/>
</dbReference>
<gene>
    <name evidence="8" type="ORF">CPB83DRAFT_849956</name>
</gene>
<evidence type="ECO:0000256" key="6">
    <source>
        <dbReference type="SAM" id="MobiDB-lite"/>
    </source>
</evidence>
<feature type="repeat" description="PPR" evidence="5">
    <location>
        <begin position="1110"/>
        <end position="1145"/>
    </location>
</feature>
<comment type="caution">
    <text evidence="8">The sequence shown here is derived from an EMBL/GenBank/DDBJ whole genome shotgun (WGS) entry which is preliminary data.</text>
</comment>
<feature type="region of interest" description="Disordered" evidence="6">
    <location>
        <begin position="72"/>
        <end position="114"/>
    </location>
</feature>
<feature type="repeat" description="PPR" evidence="5">
    <location>
        <begin position="570"/>
        <end position="604"/>
    </location>
</feature>
<evidence type="ECO:0000313" key="8">
    <source>
        <dbReference type="EMBL" id="KAF9530974.1"/>
    </source>
</evidence>
<evidence type="ECO:0000256" key="1">
    <source>
        <dbReference type="ARBA" id="ARBA00006192"/>
    </source>
</evidence>
<reference evidence="8" key="1">
    <citation type="submission" date="2020-11" db="EMBL/GenBank/DDBJ databases">
        <authorList>
            <consortium name="DOE Joint Genome Institute"/>
            <person name="Ahrendt S."/>
            <person name="Riley R."/>
            <person name="Andreopoulos W."/>
            <person name="Labutti K."/>
            <person name="Pangilinan J."/>
            <person name="Ruiz-Duenas F.J."/>
            <person name="Barrasa J.M."/>
            <person name="Sanchez-Garcia M."/>
            <person name="Camarero S."/>
            <person name="Miyauchi S."/>
            <person name="Serrano A."/>
            <person name="Linde D."/>
            <person name="Babiker R."/>
            <person name="Drula E."/>
            <person name="Ayuso-Fernandez I."/>
            <person name="Pacheco R."/>
            <person name="Padilla G."/>
            <person name="Ferreira P."/>
            <person name="Barriuso J."/>
            <person name="Kellner H."/>
            <person name="Castanera R."/>
            <person name="Alfaro M."/>
            <person name="Ramirez L."/>
            <person name="Pisabarro A.G."/>
            <person name="Kuo A."/>
            <person name="Tritt A."/>
            <person name="Lipzen A."/>
            <person name="He G."/>
            <person name="Yan M."/>
            <person name="Ng V."/>
            <person name="Cullen D."/>
            <person name="Martin F."/>
            <person name="Rosso M.-N."/>
            <person name="Henrissat B."/>
            <person name="Hibbett D."/>
            <person name="Martinez A.T."/>
            <person name="Grigoriev I.V."/>
        </authorList>
    </citation>
    <scope>NUCLEOTIDE SEQUENCE</scope>
    <source>
        <strain evidence="8">CBS 506.95</strain>
    </source>
</reference>
<feature type="region of interest" description="Disordered" evidence="6">
    <location>
        <begin position="891"/>
        <end position="910"/>
    </location>
</feature>
<dbReference type="Gene3D" id="1.25.40.10">
    <property type="entry name" value="Tetratricopeptide repeat domain"/>
    <property type="match status" value="4"/>
</dbReference>
<evidence type="ECO:0000256" key="3">
    <source>
        <dbReference type="ARBA" id="ARBA00044493"/>
    </source>
</evidence>
<dbReference type="Pfam" id="PF17177">
    <property type="entry name" value="PPR_long"/>
    <property type="match status" value="1"/>
</dbReference>
<dbReference type="InterPro" id="IPR002885">
    <property type="entry name" value="PPR_rpt"/>
</dbReference>
<comment type="similarity">
    <text evidence="1">Belongs to the CCM1 family.</text>
</comment>
<feature type="repeat" description="PPR" evidence="5">
    <location>
        <begin position="1075"/>
        <end position="1109"/>
    </location>
</feature>
<dbReference type="InterPro" id="IPR033443">
    <property type="entry name" value="PROP1-like_PPR_dom"/>
</dbReference>
<feature type="compositionally biased region" description="Low complexity" evidence="6">
    <location>
        <begin position="211"/>
        <end position="228"/>
    </location>
</feature>
<protein>
    <recommendedName>
        <fullName evidence="7">PROP1-like PPR domain-containing protein</fullName>
    </recommendedName>
</protein>
<dbReference type="OrthoDB" id="411857at2759"/>
<feature type="compositionally biased region" description="Basic residues" evidence="6">
    <location>
        <begin position="96"/>
        <end position="109"/>
    </location>
</feature>
<feature type="repeat" description="PPR" evidence="5">
    <location>
        <begin position="1146"/>
        <end position="1181"/>
    </location>
</feature>
<dbReference type="Pfam" id="PF01535">
    <property type="entry name" value="PPR"/>
    <property type="match status" value="5"/>
</dbReference>
<feature type="domain" description="PROP1-like PPR" evidence="7">
    <location>
        <begin position="1054"/>
        <end position="1190"/>
    </location>
</feature>
<dbReference type="InterPro" id="IPR011990">
    <property type="entry name" value="TPR-like_helical_dom_sf"/>
</dbReference>
<feature type="region of interest" description="Disordered" evidence="6">
    <location>
        <begin position="29"/>
        <end position="59"/>
    </location>
</feature>
<feature type="repeat" description="PPR" evidence="5">
    <location>
        <begin position="1353"/>
        <end position="1387"/>
    </location>
</feature>
<sequence length="1405" mass="155439">MLPHILHSTTRAAAVVQNQTQVLKSVLQIQSSGPSSGSGSSRGNGPSSGGSKYNAGSRFHAGLNSAGRAVAQANAVSSHDGTVSQSDETEEIPARRTMRPTHQKRHRMRSSSVSLTVAGRDERGLNLGVLQTVQIHARARHAFAPEESLALAKQRLLADPIPHTTDSEPARSPLLVRRNSTSAPLSPLMSPALASVPLPATALEGAVEALADGPPTALPTTADTATPQSAPPPSPEADRIIQRLDELTAHGDHHGTVEYIRYLINKYDNLAVQHFNAGFDALLRTRTPGEPLNPTIKLYNQMLEKSVVPNVETYEKLIQALTTRDWEIHRATVALEQRVKHVRFSDRDEVATLESDQGRIETLKTEDNFPSAMSLFEGILAIGGRDQLTLPTFTRLLRSCASHGDWKAAVHVFAQLESVKSLRVNHSIYQNMILTFIRADRLEATEEIFNTYLKACKQGRLGGHVGRNADAGRHAQIQVWNTMIEAYFRFNMPDKAVELVDQMVSSTAGNQFAVSETPIPTSSSFTTVIAGFVLDGDVKSALAWFDKLLIQDKAPANPYQGLDGRAMRPNSVAWHIMLDALAKEGMVRDLNRLYTLMKRIQVEDHLHIRTVDTLIVHRANLDNIDKFSNEEALDILNWLTQDLNTPPFTTLASRFPMMTELCLEYVKRNEYVAPCNILTEFIISRSEYFTSNVGTMLLHEQVEMQRFYVTIRDAIYQNLQASQGALPWLAASTLWRLGNLLNLKHEARFAPYVIPAYSHARFVGEIVYEDFHFEDWDVLLRYSTYLELNASRGNPDNLPSYSNENGLGRVSSILQDIASHGVTFDAFADDVKRDVMEVLAGQYGGEHGRNEFLKKLGPSYAQAADQVEQMKYGALENALSQPAETLIQPASTLGQSSPTPSSTYVDSDHGSASTIGSGLSMNTLLSRAIQDLLEGTHNHKPKLGQAYKVFEKNLRNKMVPEPAGLAKLIQSFGRANDLEKVREFYTLAQDVLPLVKSELQLECWAQIEDSMIIALAHAGHPDAAHVHRIRILEQGMAPSADAYGILIQLVKDTTDDTSGAMALFREAQERGVHLNLYLYNNIISKLSKARKADYALELFQQMKSRNLTPSSITYGAVIGACARVGDVKSAEILFDEMTHSKNFKPRVPPYNTMMQLYTTTKPNRKSALHYYSEMRRAGVKPSSHTYKLLLDTHGSIEPIDIRAMEEVFSELQDNASVELTGAHFAALINAHGCAAKDFDKAIAIFETMEEVPRAPAPDAVVFEAIINVLVAHKRVDLLPVYVEKMNQAGVHMTAYIANFLIKGYANVGDLERSREIFESLVDPPFGIAAPNNHAPHNATDGTEINIMEPVFREPSTWETMVRAELGAGNRDEALDLLDRLQTRGYPEAVYNRISGVMTDHSAVIG</sequence>
<feature type="region of interest" description="Disordered" evidence="6">
    <location>
        <begin position="211"/>
        <end position="236"/>
    </location>
</feature>
<organism evidence="8 9">
    <name type="scientific">Crepidotus variabilis</name>
    <dbReference type="NCBI Taxonomy" id="179855"/>
    <lineage>
        <taxon>Eukaryota</taxon>
        <taxon>Fungi</taxon>
        <taxon>Dikarya</taxon>
        <taxon>Basidiomycota</taxon>
        <taxon>Agaricomycotina</taxon>
        <taxon>Agaricomycetes</taxon>
        <taxon>Agaricomycetidae</taxon>
        <taxon>Agaricales</taxon>
        <taxon>Agaricineae</taxon>
        <taxon>Crepidotaceae</taxon>
        <taxon>Crepidotus</taxon>
    </lineage>
</organism>
<dbReference type="PANTHER" id="PTHR47447:SF17">
    <property type="entry name" value="OS12G0638900 PROTEIN"/>
    <property type="match status" value="1"/>
</dbReference>